<gene>
    <name evidence="1" type="ORF">L228DRAFT_248812</name>
</gene>
<dbReference type="RefSeq" id="XP_018186608.1">
    <property type="nucleotide sequence ID" value="XM_018332940.1"/>
</dbReference>
<dbReference type="InParanoid" id="A0A165FJM1"/>
<name>A0A165FJM1_XYLHT</name>
<keyword evidence="2" id="KW-1185">Reference proteome</keyword>
<sequence>MLRILPLSKLVNNVNEPAPGQYVTLTDFVVQSFNTGKRALANLLPWVCFARSEQSCVVSRLDSR</sequence>
<reference evidence="1 2" key="1">
    <citation type="journal article" date="2016" name="Fungal Biol.">
        <title>The genome of Xylona heveae provides a window into fungal endophytism.</title>
        <authorList>
            <person name="Gazis R."/>
            <person name="Kuo A."/>
            <person name="Riley R."/>
            <person name="LaButti K."/>
            <person name="Lipzen A."/>
            <person name="Lin J."/>
            <person name="Amirebrahimi M."/>
            <person name="Hesse C.N."/>
            <person name="Spatafora J.W."/>
            <person name="Henrissat B."/>
            <person name="Hainaut M."/>
            <person name="Grigoriev I.V."/>
            <person name="Hibbett D.S."/>
        </authorList>
    </citation>
    <scope>NUCLEOTIDE SEQUENCE [LARGE SCALE GENOMIC DNA]</scope>
    <source>
        <strain evidence="1 2">TC161</strain>
    </source>
</reference>
<evidence type="ECO:0000313" key="2">
    <source>
        <dbReference type="Proteomes" id="UP000076632"/>
    </source>
</evidence>
<dbReference type="EMBL" id="KV407461">
    <property type="protein sequence ID" value="KZF21053.1"/>
    <property type="molecule type" value="Genomic_DNA"/>
</dbReference>
<dbReference type="GeneID" id="28898077"/>
<protein>
    <submittedName>
        <fullName evidence="1">Uncharacterized protein</fullName>
    </submittedName>
</protein>
<accession>A0A165FJM1</accession>
<dbReference type="AlphaFoldDB" id="A0A165FJM1"/>
<proteinExistence type="predicted"/>
<dbReference type="Proteomes" id="UP000076632">
    <property type="component" value="Unassembled WGS sequence"/>
</dbReference>
<organism evidence="1 2">
    <name type="scientific">Xylona heveae (strain CBS 132557 / TC161)</name>
    <dbReference type="NCBI Taxonomy" id="1328760"/>
    <lineage>
        <taxon>Eukaryota</taxon>
        <taxon>Fungi</taxon>
        <taxon>Dikarya</taxon>
        <taxon>Ascomycota</taxon>
        <taxon>Pezizomycotina</taxon>
        <taxon>Xylonomycetes</taxon>
        <taxon>Xylonales</taxon>
        <taxon>Xylonaceae</taxon>
        <taxon>Xylona</taxon>
    </lineage>
</organism>
<evidence type="ECO:0000313" key="1">
    <source>
        <dbReference type="EMBL" id="KZF21053.1"/>
    </source>
</evidence>